<feature type="compositionally biased region" description="Basic and acidic residues" evidence="3">
    <location>
        <begin position="237"/>
        <end position="248"/>
    </location>
</feature>
<evidence type="ECO:0000256" key="2">
    <source>
        <dbReference type="ARBA" id="ARBA00023180"/>
    </source>
</evidence>
<protein>
    <recommendedName>
        <fullName evidence="4">PA domain-containing protein</fullName>
    </recommendedName>
</protein>
<dbReference type="Proteomes" id="UP000002630">
    <property type="component" value="Linkage Group LG26"/>
</dbReference>
<organism evidence="5 6">
    <name type="scientific">Ectocarpus siliculosus</name>
    <name type="common">Brown alga</name>
    <name type="synonym">Conferva siliculosa</name>
    <dbReference type="NCBI Taxonomy" id="2880"/>
    <lineage>
        <taxon>Eukaryota</taxon>
        <taxon>Sar</taxon>
        <taxon>Stramenopiles</taxon>
        <taxon>Ochrophyta</taxon>
        <taxon>PX clade</taxon>
        <taxon>Phaeophyceae</taxon>
        <taxon>Ectocarpales</taxon>
        <taxon>Ectocarpaceae</taxon>
        <taxon>Ectocarpus</taxon>
    </lineage>
</organism>
<keyword evidence="6" id="KW-1185">Reference proteome</keyword>
<dbReference type="EMBL" id="FN647841">
    <property type="protein sequence ID" value="CBJ48989.1"/>
    <property type="molecule type" value="Genomic_DNA"/>
</dbReference>
<name>D7FHX8_ECTSI</name>
<dbReference type="STRING" id="2880.D7FHX8"/>
<evidence type="ECO:0000256" key="3">
    <source>
        <dbReference type="SAM" id="MobiDB-lite"/>
    </source>
</evidence>
<feature type="domain" description="PA" evidence="4">
    <location>
        <begin position="92"/>
        <end position="176"/>
    </location>
</feature>
<proteinExistence type="predicted"/>
<keyword evidence="2" id="KW-0325">Glycoprotein</keyword>
<feature type="region of interest" description="Disordered" evidence="3">
    <location>
        <begin position="520"/>
        <end position="550"/>
    </location>
</feature>
<reference evidence="5 6" key="1">
    <citation type="journal article" date="2010" name="Nature">
        <title>The Ectocarpus genome and the independent evolution of multicellularity in brown algae.</title>
        <authorList>
            <person name="Cock J.M."/>
            <person name="Sterck L."/>
            <person name="Rouze P."/>
            <person name="Scornet D."/>
            <person name="Allen A.E."/>
            <person name="Amoutzias G."/>
            <person name="Anthouard V."/>
            <person name="Artiguenave F."/>
            <person name="Aury J.M."/>
            <person name="Badger J.H."/>
            <person name="Beszteri B."/>
            <person name="Billiau K."/>
            <person name="Bonnet E."/>
            <person name="Bothwell J.H."/>
            <person name="Bowler C."/>
            <person name="Boyen C."/>
            <person name="Brownlee C."/>
            <person name="Carrano C.J."/>
            <person name="Charrier B."/>
            <person name="Cho G.Y."/>
            <person name="Coelho S.M."/>
            <person name="Collen J."/>
            <person name="Corre E."/>
            <person name="Da Silva C."/>
            <person name="Delage L."/>
            <person name="Delaroque N."/>
            <person name="Dittami S.M."/>
            <person name="Doulbeau S."/>
            <person name="Elias M."/>
            <person name="Farnham G."/>
            <person name="Gachon C.M."/>
            <person name="Gschloessl B."/>
            <person name="Heesch S."/>
            <person name="Jabbari K."/>
            <person name="Jubin C."/>
            <person name="Kawai H."/>
            <person name="Kimura K."/>
            <person name="Kloareg B."/>
            <person name="Kupper F.C."/>
            <person name="Lang D."/>
            <person name="Le Bail A."/>
            <person name="Leblanc C."/>
            <person name="Lerouge P."/>
            <person name="Lohr M."/>
            <person name="Lopez P.J."/>
            <person name="Martens C."/>
            <person name="Maumus F."/>
            <person name="Michel G."/>
            <person name="Miranda-Saavedra D."/>
            <person name="Morales J."/>
            <person name="Moreau H."/>
            <person name="Motomura T."/>
            <person name="Nagasato C."/>
            <person name="Napoli C.A."/>
            <person name="Nelson D.R."/>
            <person name="Nyvall-Collen P."/>
            <person name="Peters A.F."/>
            <person name="Pommier C."/>
            <person name="Potin P."/>
            <person name="Poulain J."/>
            <person name="Quesneville H."/>
            <person name="Read B."/>
            <person name="Rensing S.A."/>
            <person name="Ritter A."/>
            <person name="Rousvoal S."/>
            <person name="Samanta M."/>
            <person name="Samson G."/>
            <person name="Schroeder D.C."/>
            <person name="Segurens B."/>
            <person name="Strittmatter M."/>
            <person name="Tonon T."/>
            <person name="Tregear J.W."/>
            <person name="Valentin K."/>
            <person name="von Dassow P."/>
            <person name="Yamagishi T."/>
            <person name="Van de Peer Y."/>
            <person name="Wincker P."/>
        </authorList>
    </citation>
    <scope>NUCLEOTIDE SEQUENCE [LARGE SCALE GENOMIC DNA]</scope>
    <source>
        <strain evidence="6">Ec32 / CCAP1310/4</strain>
    </source>
</reference>
<sequence length="562" mass="59344">MQRVVESKWQDAAQRQVGEDDVGKFITLRVRPGKQPGRVSQGHGMYSPMTREEAEQEQAPWHLSLSTGPLPSGTVDVTVAAFGGEADSCAALPVVSAIPEDGCLPLLNAQQVKGAHVLVRRGRCSFLAKALAVSNSGGASVVVADEGAGRLRMEAEEGQTVGIPVVMVSKLDGEALQKLAASTSRATGKVTATLVINAACLHRGKPAPSPRREISPPLERGSRRLPIPGARNPASGEEDKAPTDDKRGPPAIEMAAGEKINNQRGDVSPSLVATPPGQGEAEVADTPAAARADVEVITNRGGEEDRGGGKEVEEEGGKERLTLPECRQRSSGQLRGGDLTPLNLEEESTTIPEMDSPGSGTTATVAILGGPCDNTRSPHEDETTSPAVSKMKGTTVLLLPPDPACSIESQEGKHLLGWVLRVRGGGDGSGSGERSFGGNGGGVVTVDMVERHELGKLWGDVVWASDLTNWPKGSKQRRRILNRLRKTHSPEHVGRDGASSRTESATRWSLVERAYAALQDTDDAGDSTKPSRAHPAVDVDDTTEEDDARFNSNIIATFDTEL</sequence>
<dbReference type="PANTHER" id="PTHR22702:SF1">
    <property type="entry name" value="PROTEASE-ASSOCIATED DOMAIN-CONTAINING PROTEIN 1"/>
    <property type="match status" value="1"/>
</dbReference>
<dbReference type="InterPro" id="IPR003137">
    <property type="entry name" value="PA_domain"/>
</dbReference>
<dbReference type="EMBL" id="FN649751">
    <property type="protein sequence ID" value="CBJ48989.1"/>
    <property type="molecule type" value="Genomic_DNA"/>
</dbReference>
<feature type="region of interest" description="Disordered" evidence="3">
    <location>
        <begin position="300"/>
        <end position="319"/>
    </location>
</feature>
<keyword evidence="1" id="KW-0732">Signal</keyword>
<evidence type="ECO:0000313" key="6">
    <source>
        <dbReference type="Proteomes" id="UP000002630"/>
    </source>
</evidence>
<dbReference type="Gene3D" id="3.50.30.30">
    <property type="match status" value="1"/>
</dbReference>
<evidence type="ECO:0000256" key="1">
    <source>
        <dbReference type="ARBA" id="ARBA00022729"/>
    </source>
</evidence>
<gene>
    <name evidence="5" type="ORF">Esi_0115_0029</name>
</gene>
<feature type="region of interest" description="Disordered" evidence="3">
    <location>
        <begin position="203"/>
        <end position="288"/>
    </location>
</feature>
<dbReference type="OrthoDB" id="206201at2759"/>
<feature type="compositionally biased region" description="Basic and acidic residues" evidence="3">
    <location>
        <begin position="301"/>
        <end position="319"/>
    </location>
</feature>
<evidence type="ECO:0000313" key="5">
    <source>
        <dbReference type="EMBL" id="CBJ48989.1"/>
    </source>
</evidence>
<dbReference type="InParanoid" id="D7FHX8"/>
<dbReference type="AlphaFoldDB" id="D7FHX8"/>
<dbReference type="Pfam" id="PF02225">
    <property type="entry name" value="PA"/>
    <property type="match status" value="1"/>
</dbReference>
<feature type="compositionally biased region" description="Acidic residues" evidence="3">
    <location>
        <begin position="538"/>
        <end position="547"/>
    </location>
</feature>
<dbReference type="PANTHER" id="PTHR22702">
    <property type="entry name" value="PROTEASE-ASSOCIATED DOMAIN-CONTAINING PROTEIN"/>
    <property type="match status" value="1"/>
</dbReference>
<evidence type="ECO:0000259" key="4">
    <source>
        <dbReference type="Pfam" id="PF02225"/>
    </source>
</evidence>
<accession>D7FHX8</accession>